<comment type="caution">
    <text evidence="3">The sequence shown here is derived from an EMBL/GenBank/DDBJ whole genome shotgun (WGS) entry which is preliminary data.</text>
</comment>
<dbReference type="Pfam" id="PF03235">
    <property type="entry name" value="GmrSD_N"/>
    <property type="match status" value="1"/>
</dbReference>
<dbReference type="RefSeq" id="WP_146355930.1">
    <property type="nucleotide sequence ID" value="NZ_VOIR01000012.1"/>
</dbReference>
<reference evidence="3 4" key="1">
    <citation type="submission" date="2019-08" db="EMBL/GenBank/DDBJ databases">
        <title>Agrococcus lahaulensis sp. nov., isolated from a cold desert of the Indian Himalayas.</title>
        <authorList>
            <person name="Qu J.H."/>
        </authorList>
    </citation>
    <scope>NUCLEOTIDE SEQUENCE [LARGE SCALE GENOMIC DNA]</scope>
    <source>
        <strain evidence="3 4">NS18</strain>
    </source>
</reference>
<dbReference type="EMBL" id="VOIR01000012">
    <property type="protein sequence ID" value="KAA6435265.1"/>
    <property type="molecule type" value="Genomic_DNA"/>
</dbReference>
<keyword evidence="4" id="KW-1185">Reference proteome</keyword>
<dbReference type="OrthoDB" id="9798761at2"/>
<dbReference type="PANTHER" id="PTHR35149:SF2">
    <property type="entry name" value="DUF262 DOMAIN-CONTAINING PROTEIN"/>
    <property type="match status" value="1"/>
</dbReference>
<evidence type="ECO:0000259" key="1">
    <source>
        <dbReference type="Pfam" id="PF03235"/>
    </source>
</evidence>
<evidence type="ECO:0000313" key="3">
    <source>
        <dbReference type="EMBL" id="KAA6435265.1"/>
    </source>
</evidence>
<name>A0A5M8QGT8_9MICO</name>
<dbReference type="PANTHER" id="PTHR35149">
    <property type="entry name" value="SLL5132 PROTEIN"/>
    <property type="match status" value="1"/>
</dbReference>
<evidence type="ECO:0000259" key="2">
    <source>
        <dbReference type="Pfam" id="PF07510"/>
    </source>
</evidence>
<evidence type="ECO:0000313" key="4">
    <source>
        <dbReference type="Proteomes" id="UP000323221"/>
    </source>
</evidence>
<accession>A0A5M8QGT8</accession>
<dbReference type="Proteomes" id="UP000323221">
    <property type="component" value="Unassembled WGS sequence"/>
</dbReference>
<gene>
    <name evidence="3" type="ORF">FQ330_05815</name>
</gene>
<dbReference type="InterPro" id="IPR004919">
    <property type="entry name" value="GmrSD_N"/>
</dbReference>
<feature type="domain" description="GmrSD restriction endonucleases N-terminal" evidence="1">
    <location>
        <begin position="19"/>
        <end position="239"/>
    </location>
</feature>
<feature type="domain" description="GmrSD restriction endonucleases C-terminal" evidence="2">
    <location>
        <begin position="562"/>
        <end position="650"/>
    </location>
</feature>
<dbReference type="InterPro" id="IPR011089">
    <property type="entry name" value="GmrSD_C"/>
</dbReference>
<proteinExistence type="predicted"/>
<sequence length="658" mass="74058">MGARTGTAAMTGRPRFVTIRELFDGSRRFRVPIYQRAYAWGRLEIETLVRDIVSVLDRPNYYIGSLVLHEVRDIESDQPLFDVIDGQQRLTTLFVALTHPELRPALTKLPAPFEISDRLLSFEQRKRSNLDLAVLARSDTRSAAMKALQDDGIKAGAEALGNLLSDGTRLVRMLADQGAAPSYDAESDMASNVLGYLLDRVRLVLTELPPETDLNHYFEVMNTRGEQLEKHEIVKAHLLGLIGEDSEGRALFSTVWDACSDFTRHVQARFEPNPRSAIFGHPGTSSGSGWDRFEPTDVEDLASRVQPAQQALAAGGRFLDSVLEEREQQVGVNSRGVQDDGDAGRYGAIIDFPNFLLHVLRMHVDGQVEIPLDDKKLVALFERAITTADSALAFAFRLLRAKFLFDNFVIKPLDEPGPGADSNWVIHRLRRIQPETRSAKLSASNAFGEATQQVLMLQAMYQVTHQRRVYKEFLYRILEYLDRSWAKKNHVDGADFILRLHRMAEDDLEELGAREGSTLDVGTGVPHFALNLLDYKLWWSSVILDETPEGLPSVNAAGFRFAYRTSIEHFLPVNLAESAEQRASVNDFGNLCLMTRTENSIRSDHTPDWKVAKYGTSDQSLKFHYMAELQKQDGKWGATQINEQGRAMRTVLFKPLPL</sequence>
<protein>
    <submittedName>
        <fullName evidence="3">DUF262 domain-containing protein</fullName>
    </submittedName>
</protein>
<dbReference type="Pfam" id="PF07510">
    <property type="entry name" value="GmrSD_C"/>
    <property type="match status" value="1"/>
</dbReference>
<dbReference type="AlphaFoldDB" id="A0A5M8QGT8"/>
<organism evidence="3 4">
    <name type="scientific">Agrococcus sediminis</name>
    <dbReference type="NCBI Taxonomy" id="2599924"/>
    <lineage>
        <taxon>Bacteria</taxon>
        <taxon>Bacillati</taxon>
        <taxon>Actinomycetota</taxon>
        <taxon>Actinomycetes</taxon>
        <taxon>Micrococcales</taxon>
        <taxon>Microbacteriaceae</taxon>
        <taxon>Agrococcus</taxon>
    </lineage>
</organism>